<dbReference type="FunFam" id="4.10.280.10:FF:000004">
    <property type="entry name" value="Basic helix-loop-helix transcription factor"/>
    <property type="match status" value="1"/>
</dbReference>
<feature type="domain" description="BHLH" evidence="7">
    <location>
        <begin position="138"/>
        <end position="187"/>
    </location>
</feature>
<dbReference type="Gene3D" id="4.10.280.10">
    <property type="entry name" value="Helix-loop-helix DNA-binding domain"/>
    <property type="match status" value="1"/>
</dbReference>
<name>A0A9Q0G1Y5_9ROSI</name>
<evidence type="ECO:0000256" key="5">
    <source>
        <dbReference type="ARBA" id="ARBA00023242"/>
    </source>
</evidence>
<dbReference type="PANTHER" id="PTHR45855:SF6">
    <property type="entry name" value="TRANSCRIPTION FACTOR ALC"/>
    <property type="match status" value="1"/>
</dbReference>
<evidence type="ECO:0000313" key="9">
    <source>
        <dbReference type="Proteomes" id="UP001141552"/>
    </source>
</evidence>
<keyword evidence="9" id="KW-1185">Reference proteome</keyword>
<dbReference type="SUPFAM" id="SSF47459">
    <property type="entry name" value="HLH, helix-loop-helix DNA-binding domain"/>
    <property type="match status" value="1"/>
</dbReference>
<dbReference type="InterPro" id="IPR047265">
    <property type="entry name" value="PIF1-like_bHLH"/>
</dbReference>
<protein>
    <recommendedName>
        <fullName evidence="7">BHLH domain-containing protein</fullName>
    </recommendedName>
</protein>
<dbReference type="PROSITE" id="PS50888">
    <property type="entry name" value="BHLH"/>
    <property type="match status" value="1"/>
</dbReference>
<keyword evidence="2" id="KW-0805">Transcription regulation</keyword>
<reference evidence="8" key="1">
    <citation type="submission" date="2022-02" db="EMBL/GenBank/DDBJ databases">
        <authorList>
            <person name="Henning P.M."/>
            <person name="McCubbin A.G."/>
            <person name="Shore J.S."/>
        </authorList>
    </citation>
    <scope>NUCLEOTIDE SEQUENCE</scope>
    <source>
        <strain evidence="8">F60SS</strain>
        <tissue evidence="8">Leaves</tissue>
    </source>
</reference>
<feature type="compositionally biased region" description="Polar residues" evidence="6">
    <location>
        <begin position="305"/>
        <end position="325"/>
    </location>
</feature>
<evidence type="ECO:0000256" key="2">
    <source>
        <dbReference type="ARBA" id="ARBA00023015"/>
    </source>
</evidence>
<evidence type="ECO:0000256" key="4">
    <source>
        <dbReference type="ARBA" id="ARBA00023163"/>
    </source>
</evidence>
<dbReference type="GO" id="GO:0046983">
    <property type="term" value="F:protein dimerization activity"/>
    <property type="evidence" value="ECO:0007669"/>
    <property type="project" value="InterPro"/>
</dbReference>
<evidence type="ECO:0000256" key="3">
    <source>
        <dbReference type="ARBA" id="ARBA00023125"/>
    </source>
</evidence>
<dbReference type="OrthoDB" id="690068at2759"/>
<comment type="subcellular location">
    <subcellularLocation>
        <location evidence="1">Nucleus</location>
    </subcellularLocation>
</comment>
<dbReference type="PANTHER" id="PTHR45855">
    <property type="entry name" value="TRANSCRIPTION FACTOR PIF1-RELATED"/>
    <property type="match status" value="1"/>
</dbReference>
<feature type="region of interest" description="Disordered" evidence="6">
    <location>
        <begin position="298"/>
        <end position="325"/>
    </location>
</feature>
<dbReference type="EMBL" id="JAKUCV010002931">
    <property type="protein sequence ID" value="KAJ4840849.1"/>
    <property type="molecule type" value="Genomic_DNA"/>
</dbReference>
<dbReference type="AlphaFoldDB" id="A0A9Q0G1Y5"/>
<comment type="caution">
    <text evidence="8">The sequence shown here is derived from an EMBL/GenBank/DDBJ whole genome shotgun (WGS) entry which is preliminary data.</text>
</comment>
<dbReference type="Proteomes" id="UP001141552">
    <property type="component" value="Unassembled WGS sequence"/>
</dbReference>
<dbReference type="SMART" id="SM00353">
    <property type="entry name" value="HLH"/>
    <property type="match status" value="1"/>
</dbReference>
<evidence type="ECO:0000313" key="8">
    <source>
        <dbReference type="EMBL" id="KAJ4840849.1"/>
    </source>
</evidence>
<dbReference type="GO" id="GO:0003677">
    <property type="term" value="F:DNA binding"/>
    <property type="evidence" value="ECO:0007669"/>
    <property type="project" value="UniProtKB-KW"/>
</dbReference>
<feature type="region of interest" description="Disordered" evidence="6">
    <location>
        <begin position="42"/>
        <end position="150"/>
    </location>
</feature>
<evidence type="ECO:0000256" key="1">
    <source>
        <dbReference type="ARBA" id="ARBA00004123"/>
    </source>
</evidence>
<dbReference type="Pfam" id="PF00010">
    <property type="entry name" value="HLH"/>
    <property type="match status" value="1"/>
</dbReference>
<proteinExistence type="predicted"/>
<dbReference type="InterPro" id="IPR031066">
    <property type="entry name" value="bHLH_ALC-like_plant"/>
</dbReference>
<feature type="compositionally biased region" description="Basic and acidic residues" evidence="6">
    <location>
        <begin position="138"/>
        <end position="150"/>
    </location>
</feature>
<evidence type="ECO:0000256" key="6">
    <source>
        <dbReference type="SAM" id="MobiDB-lite"/>
    </source>
</evidence>
<organism evidence="8 9">
    <name type="scientific">Turnera subulata</name>
    <dbReference type="NCBI Taxonomy" id="218843"/>
    <lineage>
        <taxon>Eukaryota</taxon>
        <taxon>Viridiplantae</taxon>
        <taxon>Streptophyta</taxon>
        <taxon>Embryophyta</taxon>
        <taxon>Tracheophyta</taxon>
        <taxon>Spermatophyta</taxon>
        <taxon>Magnoliopsida</taxon>
        <taxon>eudicotyledons</taxon>
        <taxon>Gunneridae</taxon>
        <taxon>Pentapetalae</taxon>
        <taxon>rosids</taxon>
        <taxon>fabids</taxon>
        <taxon>Malpighiales</taxon>
        <taxon>Passifloraceae</taxon>
        <taxon>Turnera</taxon>
    </lineage>
</organism>
<accession>A0A9Q0G1Y5</accession>
<dbReference type="InterPro" id="IPR036638">
    <property type="entry name" value="HLH_DNA-bd_sf"/>
</dbReference>
<dbReference type="GO" id="GO:0005634">
    <property type="term" value="C:nucleus"/>
    <property type="evidence" value="ECO:0007669"/>
    <property type="project" value="UniProtKB-SubCell"/>
</dbReference>
<evidence type="ECO:0000259" key="7">
    <source>
        <dbReference type="PROSITE" id="PS50888"/>
    </source>
</evidence>
<gene>
    <name evidence="8" type="ORF">Tsubulata_027783</name>
</gene>
<keyword evidence="5" id="KW-0539">Nucleus</keyword>
<dbReference type="InterPro" id="IPR011598">
    <property type="entry name" value="bHLH_dom"/>
</dbReference>
<sequence>MADLYGTAPSPAAPEPEEISSFLHHLLHNSSASPPLKFMHHALSSSLNHPPPSQLADSEPEPLDRHRLSEGVNFSDPGGYYQKEGAENAASSGGGVKRRGVSVETSNNDLGDFSCDSDKGGELPTTTVRPRSSSKRSRAAEVHNLSEKRRRSRINEKMKALQNLIPNSNKTDKASMLDEAIEYLKQLQLQVQMLTMRNGLSLHPMCLPGVLQPMQMPLEGVSFGEATELFNMNTVTGTCSANEENSAQTALNLPSQCAMPNQPIVMHVGPNMTNSETALGFGPLIQVHHAPFNLSSSPKDVCREGTSQTQLDANQTVKASSSGVS</sequence>
<keyword evidence="3" id="KW-0238">DNA-binding</keyword>
<dbReference type="CDD" id="cd11445">
    <property type="entry name" value="bHLH_AtPIF_like"/>
    <property type="match status" value="1"/>
</dbReference>
<reference evidence="8" key="2">
    <citation type="journal article" date="2023" name="Plants (Basel)">
        <title>Annotation of the Turnera subulata (Passifloraceae) Draft Genome Reveals the S-Locus Evolved after the Divergence of Turneroideae from Passifloroideae in a Stepwise Manner.</title>
        <authorList>
            <person name="Henning P.M."/>
            <person name="Roalson E.H."/>
            <person name="Mir W."/>
            <person name="McCubbin A.G."/>
            <person name="Shore J.S."/>
        </authorList>
    </citation>
    <scope>NUCLEOTIDE SEQUENCE</scope>
    <source>
        <strain evidence="8">F60SS</strain>
    </source>
</reference>
<keyword evidence="4" id="KW-0804">Transcription</keyword>